<sequence length="277" mass="31723">MERSPLEVGDLDKDVVLSCKEPPETWQLNGDPDPMVELVPAGTELTVVGLDLPATGNYTCWAHGRLLDTTFLAMRSTPGRLIHRLSDEQVKAVSCHAESYCGTFKCEWRALEHAFFRARIFRSGESPGAWQCTGLEQRGLVNMDFVEPGFCPFAEEMQPLVLELQALTRHHLFEDFRLRLFLRDIVRPEPPQNVTAWREGQQLHLAWAPPASWSHPHSYFTLRYRLQYKHHDGSMGNLQLETVQEIQLAGAVRQVRLSCQDPFANSRWSAWTPWKDV</sequence>
<dbReference type="GO" id="GO:0004896">
    <property type="term" value="F:cytokine receptor activity"/>
    <property type="evidence" value="ECO:0007669"/>
    <property type="project" value="UniProtKB-UniRule"/>
</dbReference>
<comment type="caution">
    <text evidence="6">The sequence shown here is derived from an EMBL/GenBank/DDBJ whole genome shotgun (WGS) entry which is preliminary data.</text>
</comment>
<evidence type="ECO:0000256" key="3">
    <source>
        <dbReference type="ARBA" id="ARBA00023180"/>
    </source>
</evidence>
<dbReference type="PANTHER" id="PTHR48485:SF3">
    <property type="entry name" value="INTERLEUKIN-12 SUBUNIT BETA"/>
    <property type="match status" value="1"/>
</dbReference>
<dbReference type="InterPro" id="IPR013783">
    <property type="entry name" value="Ig-like_fold"/>
</dbReference>
<keyword evidence="4" id="KW-0202">Cytokine</keyword>
<keyword evidence="2" id="KW-1015">Disulfide bond</keyword>
<comment type="subunit">
    <text evidence="4">Heterodimer with IL12A; disulfide-linked. The heterodimer is known as interleukin IL-12.</text>
</comment>
<dbReference type="InterPro" id="IPR036116">
    <property type="entry name" value="FN3_sf"/>
</dbReference>
<dbReference type="Pfam" id="PF10420">
    <property type="entry name" value="IL12p40_C"/>
    <property type="match status" value="1"/>
</dbReference>
<dbReference type="SUPFAM" id="SSF49265">
    <property type="entry name" value="Fibronectin type III"/>
    <property type="match status" value="2"/>
</dbReference>
<dbReference type="AlphaFoldDB" id="A0A151MNY4"/>
<evidence type="ECO:0000313" key="6">
    <source>
        <dbReference type="EMBL" id="KYO26257.1"/>
    </source>
</evidence>
<protein>
    <recommendedName>
        <fullName evidence="4">Interleukin-12 subunit beta</fullName>
        <shortName evidence="4">IL-12B</shortName>
    </recommendedName>
    <alternativeName>
        <fullName evidence="4">Cytotoxic lymphocyte maturation factor 40 kDa subunit</fullName>
    </alternativeName>
    <alternativeName>
        <fullName evidence="4">IL-12 subunit p40</fullName>
    </alternativeName>
</protein>
<dbReference type="Gene3D" id="2.60.40.10">
    <property type="entry name" value="Immunoglobulins"/>
    <property type="match status" value="2"/>
</dbReference>
<keyword evidence="3 4" id="KW-0325">Glycoprotein</keyword>
<comment type="similarity">
    <text evidence="4">Belongs to the IL-12B family.</text>
</comment>
<evidence type="ECO:0000256" key="1">
    <source>
        <dbReference type="ARBA" id="ARBA00022729"/>
    </source>
</evidence>
<dbReference type="InterPro" id="IPR050676">
    <property type="entry name" value="IL-12"/>
</dbReference>
<dbReference type="GO" id="GO:0005615">
    <property type="term" value="C:extracellular space"/>
    <property type="evidence" value="ECO:0007669"/>
    <property type="project" value="UniProtKB-KW"/>
</dbReference>
<gene>
    <name evidence="4" type="primary">IL12B</name>
    <name evidence="6" type="ORF">Y1Q_0024459</name>
</gene>
<accession>A0A151MNY4</accession>
<keyword evidence="4" id="KW-0964">Secreted</keyword>
<dbReference type="PANTHER" id="PTHR48485">
    <property type="entry name" value="INTERLEUKIN-12 SUBUNIT BETA-RELATED"/>
    <property type="match status" value="1"/>
</dbReference>
<organism evidence="6 7">
    <name type="scientific">Alligator mississippiensis</name>
    <name type="common">American alligator</name>
    <dbReference type="NCBI Taxonomy" id="8496"/>
    <lineage>
        <taxon>Eukaryota</taxon>
        <taxon>Metazoa</taxon>
        <taxon>Chordata</taxon>
        <taxon>Craniata</taxon>
        <taxon>Vertebrata</taxon>
        <taxon>Euteleostomi</taxon>
        <taxon>Archelosauria</taxon>
        <taxon>Archosauria</taxon>
        <taxon>Crocodylia</taxon>
        <taxon>Alligatoridae</taxon>
        <taxon>Alligatorinae</taxon>
        <taxon>Alligator</taxon>
    </lineage>
</organism>
<comment type="subcellular location">
    <subcellularLocation>
        <location evidence="4">Secreted</location>
    </subcellularLocation>
</comment>
<evidence type="ECO:0000259" key="5">
    <source>
        <dbReference type="PROSITE" id="PS50853"/>
    </source>
</evidence>
<proteinExistence type="inferred from homology"/>
<dbReference type="InterPro" id="IPR015528">
    <property type="entry name" value="IL-12_beta"/>
</dbReference>
<dbReference type="Proteomes" id="UP000050525">
    <property type="component" value="Unassembled WGS sequence"/>
</dbReference>
<keyword evidence="4" id="KW-0393">Immunoglobulin domain</keyword>
<dbReference type="InterPro" id="IPR019482">
    <property type="entry name" value="IL-12_beta_cen-dom"/>
</dbReference>
<keyword evidence="7" id="KW-1185">Reference proteome</keyword>
<dbReference type="PROSITE" id="PS50853">
    <property type="entry name" value="FN3"/>
    <property type="match status" value="1"/>
</dbReference>
<dbReference type="InterPro" id="IPR003961">
    <property type="entry name" value="FN3_dom"/>
</dbReference>
<evidence type="ECO:0000313" key="7">
    <source>
        <dbReference type="Proteomes" id="UP000050525"/>
    </source>
</evidence>
<dbReference type="STRING" id="8496.A0A151MNY4"/>
<dbReference type="EMBL" id="AKHW03005619">
    <property type="protein sequence ID" value="KYO26257.1"/>
    <property type="molecule type" value="Genomic_DNA"/>
</dbReference>
<reference evidence="6 7" key="1">
    <citation type="journal article" date="2012" name="Genome Biol.">
        <title>Sequencing three crocodilian genomes to illuminate the evolution of archosaurs and amniotes.</title>
        <authorList>
            <person name="St John J.A."/>
            <person name="Braun E.L."/>
            <person name="Isberg S.R."/>
            <person name="Miles L.G."/>
            <person name="Chong A.Y."/>
            <person name="Gongora J."/>
            <person name="Dalzell P."/>
            <person name="Moran C."/>
            <person name="Bed'hom B."/>
            <person name="Abzhanov A."/>
            <person name="Burgess S.C."/>
            <person name="Cooksey A.M."/>
            <person name="Castoe T.A."/>
            <person name="Crawford N.G."/>
            <person name="Densmore L.D."/>
            <person name="Drew J.C."/>
            <person name="Edwards S.V."/>
            <person name="Faircloth B.C."/>
            <person name="Fujita M.K."/>
            <person name="Greenwold M.J."/>
            <person name="Hoffmann F.G."/>
            <person name="Howard J.M."/>
            <person name="Iguchi T."/>
            <person name="Janes D.E."/>
            <person name="Khan S.Y."/>
            <person name="Kohno S."/>
            <person name="de Koning A.J."/>
            <person name="Lance S.L."/>
            <person name="McCarthy F.M."/>
            <person name="McCormack J.E."/>
            <person name="Merchant M.E."/>
            <person name="Peterson D.G."/>
            <person name="Pollock D.D."/>
            <person name="Pourmand N."/>
            <person name="Raney B.J."/>
            <person name="Roessler K.A."/>
            <person name="Sanford J.R."/>
            <person name="Sawyer R.H."/>
            <person name="Schmidt C.J."/>
            <person name="Triplett E.W."/>
            <person name="Tuberville T.D."/>
            <person name="Venegas-Anaya M."/>
            <person name="Howard J.T."/>
            <person name="Jarvis E.D."/>
            <person name="Guillette L.J.Jr."/>
            <person name="Glenn T.C."/>
            <person name="Green R.E."/>
            <person name="Ray D.A."/>
        </authorList>
    </citation>
    <scope>NUCLEOTIDE SEQUENCE [LARGE SCALE GENOMIC DNA]</scope>
    <source>
        <strain evidence="6">KSC_2009_1</strain>
    </source>
</reference>
<evidence type="ECO:0000256" key="4">
    <source>
        <dbReference type="RuleBase" id="RU281113"/>
    </source>
</evidence>
<name>A0A151MNY4_ALLMI</name>
<keyword evidence="1" id="KW-0732">Signal</keyword>
<dbReference type="PhylomeDB" id="A0A151MNY4"/>
<evidence type="ECO:0000256" key="2">
    <source>
        <dbReference type="ARBA" id="ARBA00023157"/>
    </source>
</evidence>
<dbReference type="PRINTS" id="PR01928">
    <property type="entry name" value="INTRLEUKN12B"/>
</dbReference>
<feature type="domain" description="Fibronectin type-III" evidence="5">
    <location>
        <begin position="187"/>
        <end position="277"/>
    </location>
</feature>
<dbReference type="GO" id="GO:0005125">
    <property type="term" value="F:cytokine activity"/>
    <property type="evidence" value="ECO:0007669"/>
    <property type="project" value="UniProtKB-KW"/>
</dbReference>